<organism evidence="9 10">
    <name type="scientific">Bacillus atrophaeus (strain 1942)</name>
    <dbReference type="NCBI Taxonomy" id="720555"/>
    <lineage>
        <taxon>Bacteria</taxon>
        <taxon>Bacillati</taxon>
        <taxon>Bacillota</taxon>
        <taxon>Bacilli</taxon>
        <taxon>Bacillales</taxon>
        <taxon>Bacillaceae</taxon>
        <taxon>Bacillus</taxon>
    </lineage>
</organism>
<evidence type="ECO:0000256" key="5">
    <source>
        <dbReference type="ARBA" id="ARBA00023125"/>
    </source>
</evidence>
<accession>A0ABM5LTT4</accession>
<evidence type="ECO:0000256" key="1">
    <source>
        <dbReference type="ARBA" id="ARBA00004651"/>
    </source>
</evidence>
<evidence type="ECO:0000313" key="9">
    <source>
        <dbReference type="EMBL" id="ADP31306.1"/>
    </source>
</evidence>
<keyword evidence="10" id="KW-1185">Reference proteome</keyword>
<evidence type="ECO:0000259" key="8">
    <source>
        <dbReference type="Pfam" id="PF12698"/>
    </source>
</evidence>
<evidence type="ECO:0000256" key="7">
    <source>
        <dbReference type="SAM" id="Phobius"/>
    </source>
</evidence>
<keyword evidence="5" id="KW-0238">DNA-binding</keyword>
<dbReference type="Pfam" id="PF12698">
    <property type="entry name" value="ABC2_membrane_3"/>
    <property type="match status" value="1"/>
</dbReference>
<protein>
    <submittedName>
        <fullName evidence="9">ABC transporter (Permease)</fullName>
    </submittedName>
</protein>
<dbReference type="Proteomes" id="UP000006867">
    <property type="component" value="Chromosome"/>
</dbReference>
<evidence type="ECO:0000256" key="2">
    <source>
        <dbReference type="ARBA" id="ARBA00022475"/>
    </source>
</evidence>
<name>A0ABM5LTT4_BACA1</name>
<gene>
    <name evidence="9" type="ordered locus">BATR1942_01740</name>
</gene>
<evidence type="ECO:0000313" key="10">
    <source>
        <dbReference type="Proteomes" id="UP000006867"/>
    </source>
</evidence>
<sequence>MPNHYDTLLHKHSFYEVCYVLDGTGHYIENECTYLLKSVSWGDPFAVIILVSLFLLAIVGIGLMIAALAKTPEQQMALGNLFVIATCMVSGMYWPIEIEPKLMQSVAEFLPQKWAMNGFTDIIANGAHISDVLGIYGILLAFAAVFFAAGVKALR</sequence>
<comment type="subcellular location">
    <subcellularLocation>
        <location evidence="1">Cell membrane</location>
        <topology evidence="1">Multi-pass membrane protein</topology>
    </subcellularLocation>
</comment>
<feature type="transmembrane region" description="Helical" evidence="7">
    <location>
        <begin position="133"/>
        <end position="154"/>
    </location>
</feature>
<evidence type="ECO:0000256" key="6">
    <source>
        <dbReference type="ARBA" id="ARBA00023136"/>
    </source>
</evidence>
<dbReference type="EMBL" id="CP002207">
    <property type="protein sequence ID" value="ADP31306.1"/>
    <property type="molecule type" value="Genomic_DNA"/>
</dbReference>
<evidence type="ECO:0000256" key="4">
    <source>
        <dbReference type="ARBA" id="ARBA00022989"/>
    </source>
</evidence>
<dbReference type="InterPro" id="IPR013525">
    <property type="entry name" value="ABC2_TM"/>
</dbReference>
<reference evidence="9 10" key="1">
    <citation type="journal article" date="2011" name="Front. Microbiol.">
        <title>Genomic signatures of strain selection and enhancement in Bacillus atrophaeus var. globigii, a historical biowarfare simulant.</title>
        <authorList>
            <person name="Gibbons H.S."/>
            <person name="Broomall S.M."/>
            <person name="McNew L.A."/>
            <person name="Daligault H."/>
            <person name="Chapman C."/>
            <person name="Bruce D."/>
            <person name="Karavis M."/>
            <person name="Krepps M."/>
            <person name="McGregor P.A."/>
            <person name="Hong C."/>
            <person name="Park K.H."/>
            <person name="Akmal A."/>
            <person name="Feldman A."/>
            <person name="Lin J.S."/>
            <person name="Chang W.E."/>
            <person name="Higgs B.W."/>
            <person name="Demirev P."/>
            <person name="Lindquist J."/>
            <person name="Liem A."/>
            <person name="Fochler E."/>
            <person name="Read T.D."/>
            <person name="Tapia R."/>
            <person name="Johnson S."/>
            <person name="Bishop-Lilly K.A."/>
            <person name="Detter C."/>
            <person name="Han C."/>
            <person name="Sozhamannan S."/>
            <person name="Rosenzweig C.N."/>
            <person name="Skowronski E.W."/>
        </authorList>
    </citation>
    <scope>NUCLEOTIDE SEQUENCE [LARGE SCALE GENOMIC DNA]</scope>
    <source>
        <strain evidence="9 10">1942</strain>
    </source>
</reference>
<dbReference type="InterPro" id="IPR051449">
    <property type="entry name" value="ABC-2_transporter_component"/>
</dbReference>
<dbReference type="SUPFAM" id="SSF51215">
    <property type="entry name" value="Regulatory protein AraC"/>
    <property type="match status" value="1"/>
</dbReference>
<dbReference type="PANTHER" id="PTHR30294:SF45">
    <property type="entry name" value="LINEARMYCIN RESISTANCE PERMEASE PROTEIN LNRN"/>
    <property type="match status" value="1"/>
</dbReference>
<feature type="transmembrane region" description="Helical" evidence="7">
    <location>
        <begin position="76"/>
        <end position="96"/>
    </location>
</feature>
<keyword evidence="4 7" id="KW-1133">Transmembrane helix</keyword>
<feature type="transmembrane region" description="Helical" evidence="7">
    <location>
        <begin position="45"/>
        <end position="69"/>
    </location>
</feature>
<keyword evidence="6 7" id="KW-0472">Membrane</keyword>
<dbReference type="InterPro" id="IPR037923">
    <property type="entry name" value="HTH-like"/>
</dbReference>
<keyword evidence="3 7" id="KW-0812">Transmembrane</keyword>
<keyword evidence="2" id="KW-1003">Cell membrane</keyword>
<dbReference type="PANTHER" id="PTHR30294">
    <property type="entry name" value="MEMBRANE COMPONENT OF ABC TRANSPORTER YHHJ-RELATED"/>
    <property type="match status" value="1"/>
</dbReference>
<proteinExistence type="predicted"/>
<evidence type="ECO:0000256" key="3">
    <source>
        <dbReference type="ARBA" id="ARBA00022692"/>
    </source>
</evidence>
<feature type="domain" description="ABC-2 type transporter transmembrane" evidence="8">
    <location>
        <begin position="38"/>
        <end position="151"/>
    </location>
</feature>